<evidence type="ECO:0000313" key="8">
    <source>
        <dbReference type="Proteomes" id="UP000006727"/>
    </source>
</evidence>
<evidence type="ECO:0000256" key="2">
    <source>
        <dbReference type="ARBA" id="ARBA00010271"/>
    </source>
</evidence>
<keyword evidence="4" id="KW-0333">Golgi apparatus</keyword>
<dbReference type="OMA" id="PRESDCQ"/>
<keyword evidence="3" id="KW-0812">Transmembrane</keyword>
<evidence type="ECO:0000313" key="6">
    <source>
        <dbReference type="EMBL" id="PNR61806.1"/>
    </source>
</evidence>
<dbReference type="Gramene" id="Pp3c1_5560V3.2">
    <property type="protein sequence ID" value="PAC:32969558.CDS.1"/>
    <property type="gene ID" value="Pp3c1_5560"/>
</dbReference>
<dbReference type="InterPro" id="IPR040911">
    <property type="entry name" value="Exostosin_GT47"/>
</dbReference>
<dbReference type="PANTHER" id="PTHR11062:SF249">
    <property type="entry name" value="OS08G0438600 PROTEIN"/>
    <property type="match status" value="1"/>
</dbReference>
<reference evidence="7" key="3">
    <citation type="submission" date="2020-12" db="UniProtKB">
        <authorList>
            <consortium name="EnsemblPlants"/>
        </authorList>
    </citation>
    <scope>IDENTIFICATION</scope>
</reference>
<keyword evidence="8" id="KW-1185">Reference proteome</keyword>
<gene>
    <name evidence="7" type="primary">LOC112289969</name>
    <name evidence="6" type="ORF">PHYPA_000230</name>
</gene>
<name>A0A2K1L6Z1_PHYPA</name>
<organism evidence="6">
    <name type="scientific">Physcomitrium patens</name>
    <name type="common">Spreading-leaved earth moss</name>
    <name type="synonym">Physcomitrella patens</name>
    <dbReference type="NCBI Taxonomy" id="3218"/>
    <lineage>
        <taxon>Eukaryota</taxon>
        <taxon>Viridiplantae</taxon>
        <taxon>Streptophyta</taxon>
        <taxon>Embryophyta</taxon>
        <taxon>Bryophyta</taxon>
        <taxon>Bryophytina</taxon>
        <taxon>Bryopsida</taxon>
        <taxon>Funariidae</taxon>
        <taxon>Funariales</taxon>
        <taxon>Funariaceae</taxon>
        <taxon>Physcomitrium</taxon>
    </lineage>
</organism>
<dbReference type="EnsemblPlants" id="Pp3c1_5560V3.2">
    <property type="protein sequence ID" value="PAC:32969558.CDS.1"/>
    <property type="gene ID" value="Pp3c1_5560"/>
</dbReference>
<evidence type="ECO:0000256" key="4">
    <source>
        <dbReference type="ARBA" id="ARBA00023034"/>
    </source>
</evidence>
<dbReference type="Gramene" id="Pp3c1_5560V3.1">
    <property type="protein sequence ID" value="PAC:32969557.CDS.1"/>
    <property type="gene ID" value="Pp3c1_5560"/>
</dbReference>
<dbReference type="OrthoDB" id="1924787at2759"/>
<dbReference type="RefSeq" id="XP_024391530.1">
    <property type="nucleotide sequence ID" value="XM_024535762.2"/>
</dbReference>
<reference evidence="6 8" key="1">
    <citation type="journal article" date="2008" name="Science">
        <title>The Physcomitrella genome reveals evolutionary insights into the conquest of land by plants.</title>
        <authorList>
            <person name="Rensing S."/>
            <person name="Lang D."/>
            <person name="Zimmer A."/>
            <person name="Terry A."/>
            <person name="Salamov A."/>
            <person name="Shapiro H."/>
            <person name="Nishiyama T."/>
            <person name="Perroud P.-F."/>
            <person name="Lindquist E."/>
            <person name="Kamisugi Y."/>
            <person name="Tanahashi T."/>
            <person name="Sakakibara K."/>
            <person name="Fujita T."/>
            <person name="Oishi K."/>
            <person name="Shin-I T."/>
            <person name="Kuroki Y."/>
            <person name="Toyoda A."/>
            <person name="Suzuki Y."/>
            <person name="Hashimoto A."/>
            <person name="Yamaguchi K."/>
            <person name="Sugano A."/>
            <person name="Kohara Y."/>
            <person name="Fujiyama A."/>
            <person name="Anterola A."/>
            <person name="Aoki S."/>
            <person name="Ashton N."/>
            <person name="Barbazuk W.B."/>
            <person name="Barker E."/>
            <person name="Bennetzen J."/>
            <person name="Bezanilla M."/>
            <person name="Blankenship R."/>
            <person name="Cho S.H."/>
            <person name="Dutcher S."/>
            <person name="Estelle M."/>
            <person name="Fawcett J.A."/>
            <person name="Gundlach H."/>
            <person name="Hanada K."/>
            <person name="Heyl A."/>
            <person name="Hicks K.A."/>
            <person name="Hugh J."/>
            <person name="Lohr M."/>
            <person name="Mayer K."/>
            <person name="Melkozernov A."/>
            <person name="Murata T."/>
            <person name="Nelson D."/>
            <person name="Pils B."/>
            <person name="Prigge M."/>
            <person name="Reiss B."/>
            <person name="Renner T."/>
            <person name="Rombauts S."/>
            <person name="Rushton P."/>
            <person name="Sanderfoot A."/>
            <person name="Schween G."/>
            <person name="Shiu S.-H."/>
            <person name="Stueber K."/>
            <person name="Theodoulou F.L."/>
            <person name="Tu H."/>
            <person name="Van de Peer Y."/>
            <person name="Verrier P.J."/>
            <person name="Waters E."/>
            <person name="Wood A."/>
            <person name="Yang L."/>
            <person name="Cove D."/>
            <person name="Cuming A."/>
            <person name="Hasebe M."/>
            <person name="Lucas S."/>
            <person name="Mishler D.B."/>
            <person name="Reski R."/>
            <person name="Grigoriev I."/>
            <person name="Quatrano R.S."/>
            <person name="Boore J.L."/>
        </authorList>
    </citation>
    <scope>NUCLEOTIDE SEQUENCE [LARGE SCALE GENOMIC DNA]</scope>
    <source>
        <strain evidence="7 8">cv. Gransden 2004</strain>
    </source>
</reference>
<sequence length="514" mass="58871">MWKRSKSANRPSQCCKDHGIRKSCFLLAITLFVICAVSGFSFYRHHSGRETEGSRKISTVSYFPYLRLNKQSLETNVAGEETPLTGSELDEASESDVASFLESFDVGSQGDSEDEVQGCNYWQAELKVYMYDLSSEFHYGLIPGYEVEKGQYWPRNGSEIPEYPGGLYQQHSPEHWLTSDLLTSNMADRNTACTAFRVADWRDADVIFVPFFASLSYNRFGKASEEKRLTDLIKDQNDVLQLKLVKFLEEQPAWKASGGRDHVFVIHHPNSMQATRNRLRNSLFIVSDFGRYDSEVANIQKDVVAPYKHVIPTFDFDDSSFHTRKILLFFQGAIVRKEGGKIRHELYRLLKDKPGVRFTTGNTALDGFQSATIGMRSSKFCLNMAGDTPSSNRLFDSIVSHCVPVIISDDIELPFEDTLDYSNFCIFINSSLALKPGYVINMLRNVSEEEWTQLWNQLLLVEHHFEYQHPTRKNDAVNMVWKDIARKLPAINLAINRQRRYVPKPPGFPYHKLP</sequence>
<protein>
    <recommendedName>
        <fullName evidence="5">Exostosin GT47 domain-containing protein</fullName>
    </recommendedName>
</protein>
<dbReference type="Pfam" id="PF03016">
    <property type="entry name" value="Exostosin_GT47"/>
    <property type="match status" value="1"/>
</dbReference>
<dbReference type="GO" id="GO:0016757">
    <property type="term" value="F:glycosyltransferase activity"/>
    <property type="evidence" value="ECO:0007669"/>
    <property type="project" value="InterPro"/>
</dbReference>
<evidence type="ECO:0000256" key="3">
    <source>
        <dbReference type="ARBA" id="ARBA00022968"/>
    </source>
</evidence>
<evidence type="ECO:0000259" key="5">
    <source>
        <dbReference type="Pfam" id="PF03016"/>
    </source>
</evidence>
<dbReference type="AlphaFoldDB" id="A0A2K1L6Z1"/>
<dbReference type="GeneID" id="112289969"/>
<reference evidence="6 8" key="2">
    <citation type="journal article" date="2018" name="Plant J.">
        <title>The Physcomitrella patens chromosome-scale assembly reveals moss genome structure and evolution.</title>
        <authorList>
            <person name="Lang D."/>
            <person name="Ullrich K.K."/>
            <person name="Murat F."/>
            <person name="Fuchs J."/>
            <person name="Jenkins J."/>
            <person name="Haas F.B."/>
            <person name="Piednoel M."/>
            <person name="Gundlach H."/>
            <person name="Van Bel M."/>
            <person name="Meyberg R."/>
            <person name="Vives C."/>
            <person name="Morata J."/>
            <person name="Symeonidi A."/>
            <person name="Hiss M."/>
            <person name="Muchero W."/>
            <person name="Kamisugi Y."/>
            <person name="Saleh O."/>
            <person name="Blanc G."/>
            <person name="Decker E.L."/>
            <person name="van Gessel N."/>
            <person name="Grimwood J."/>
            <person name="Hayes R.D."/>
            <person name="Graham S.W."/>
            <person name="Gunter L.E."/>
            <person name="McDaniel S.F."/>
            <person name="Hoernstein S.N.W."/>
            <person name="Larsson A."/>
            <person name="Li F.W."/>
            <person name="Perroud P.F."/>
            <person name="Phillips J."/>
            <person name="Ranjan P."/>
            <person name="Rokshar D.S."/>
            <person name="Rothfels C.J."/>
            <person name="Schneider L."/>
            <person name="Shu S."/>
            <person name="Stevenson D.W."/>
            <person name="Thummler F."/>
            <person name="Tillich M."/>
            <person name="Villarreal Aguilar J.C."/>
            <person name="Widiez T."/>
            <person name="Wong G.K."/>
            <person name="Wymore A."/>
            <person name="Zhang Y."/>
            <person name="Zimmer A.D."/>
            <person name="Quatrano R.S."/>
            <person name="Mayer K.F.X."/>
            <person name="Goodstein D."/>
            <person name="Casacuberta J.M."/>
            <person name="Vandepoele K."/>
            <person name="Reski R."/>
            <person name="Cuming A.C."/>
            <person name="Tuskan G.A."/>
            <person name="Maumus F."/>
            <person name="Salse J."/>
            <person name="Schmutz J."/>
            <person name="Rensing S.A."/>
        </authorList>
    </citation>
    <scope>NUCLEOTIDE SEQUENCE [LARGE SCALE GENOMIC DNA]</scope>
    <source>
        <strain evidence="7 8">cv. Gransden 2004</strain>
    </source>
</reference>
<accession>A0A2K1L6Z1</accession>
<dbReference type="FunCoup" id="A0A2K1L6Z1">
    <property type="interactions" value="1331"/>
</dbReference>
<dbReference type="GO" id="GO:0000139">
    <property type="term" value="C:Golgi membrane"/>
    <property type="evidence" value="ECO:0007669"/>
    <property type="project" value="UniProtKB-SubCell"/>
</dbReference>
<comment type="subcellular location">
    <subcellularLocation>
        <location evidence="1">Golgi apparatus membrane</location>
        <topology evidence="1">Single-pass type II membrane protein</topology>
    </subcellularLocation>
</comment>
<dbReference type="STRING" id="3218.A0A2K1L6Z1"/>
<proteinExistence type="inferred from homology"/>
<keyword evidence="3" id="KW-0735">Signal-anchor</keyword>
<dbReference type="EnsemblPlants" id="Pp3c1_5560V3.1">
    <property type="protein sequence ID" value="PAC:32969557.CDS.1"/>
    <property type="gene ID" value="Pp3c1_5560"/>
</dbReference>
<feature type="domain" description="Exostosin GT47" evidence="5">
    <location>
        <begin position="124"/>
        <end position="441"/>
    </location>
</feature>
<evidence type="ECO:0000256" key="1">
    <source>
        <dbReference type="ARBA" id="ARBA00004323"/>
    </source>
</evidence>
<dbReference type="PANTHER" id="PTHR11062">
    <property type="entry name" value="EXOSTOSIN HEPARAN SULFATE GLYCOSYLTRANSFERASE -RELATED"/>
    <property type="match status" value="1"/>
</dbReference>
<comment type="similarity">
    <text evidence="2">Belongs to the glycosyltransferase 47 family.</text>
</comment>
<evidence type="ECO:0000313" key="7">
    <source>
        <dbReference type="EnsemblPlants" id="PAC:32969557.CDS.1"/>
    </source>
</evidence>
<dbReference type="InterPro" id="IPR004263">
    <property type="entry name" value="Exostosin"/>
</dbReference>
<dbReference type="EMBL" id="ABEU02000001">
    <property type="protein sequence ID" value="PNR61806.1"/>
    <property type="molecule type" value="Genomic_DNA"/>
</dbReference>
<dbReference type="PaxDb" id="3218-PP1S45_211V6.1"/>
<dbReference type="Proteomes" id="UP000006727">
    <property type="component" value="Chromosome 1"/>
</dbReference>
<dbReference type="KEGG" id="ppp:112289969"/>